<feature type="domain" description="Selenoprotein P N-terminal" evidence="8">
    <location>
        <begin position="145"/>
        <end position="245"/>
    </location>
</feature>
<dbReference type="Pfam" id="PF04592">
    <property type="entry name" value="SelP_N"/>
    <property type="match status" value="1"/>
</dbReference>
<dbReference type="PANTHER" id="PTHR10105:SF2">
    <property type="entry name" value="AGAP003297-PA"/>
    <property type="match status" value="1"/>
</dbReference>
<evidence type="ECO:0000256" key="7">
    <source>
        <dbReference type="SAM" id="SignalP"/>
    </source>
</evidence>
<feature type="region of interest" description="Disordered" evidence="6">
    <location>
        <begin position="480"/>
        <end position="499"/>
    </location>
</feature>
<feature type="compositionally biased region" description="Basic and acidic residues" evidence="6">
    <location>
        <begin position="487"/>
        <end position="499"/>
    </location>
</feature>
<gene>
    <name evidence="9" type="ORF">LPLAT_LOCUS9129</name>
</gene>
<feature type="region of interest" description="Disordered" evidence="6">
    <location>
        <begin position="390"/>
        <end position="419"/>
    </location>
</feature>
<dbReference type="Proteomes" id="UP001497644">
    <property type="component" value="Chromosome 4"/>
</dbReference>
<feature type="compositionally biased region" description="Low complexity" evidence="6">
    <location>
        <begin position="335"/>
        <end position="346"/>
    </location>
</feature>
<evidence type="ECO:0000259" key="8">
    <source>
        <dbReference type="Pfam" id="PF04592"/>
    </source>
</evidence>
<feature type="compositionally biased region" description="Polar residues" evidence="6">
    <location>
        <begin position="361"/>
        <end position="374"/>
    </location>
</feature>
<keyword evidence="4" id="KW-0712">Selenocysteine</keyword>
<comment type="subcellular location">
    <subcellularLocation>
        <location evidence="1">Secreted</location>
    </subcellularLocation>
</comment>
<evidence type="ECO:0000256" key="3">
    <source>
        <dbReference type="ARBA" id="ARBA00022729"/>
    </source>
</evidence>
<accession>A0AAV2NSL5</accession>
<feature type="compositionally biased region" description="Basic and acidic residues" evidence="6">
    <location>
        <begin position="235"/>
        <end position="246"/>
    </location>
</feature>
<proteinExistence type="predicted"/>
<evidence type="ECO:0000256" key="4">
    <source>
        <dbReference type="ARBA" id="ARBA00022933"/>
    </source>
</evidence>
<reference evidence="9" key="1">
    <citation type="submission" date="2024-04" db="EMBL/GenBank/DDBJ databases">
        <authorList>
            <consortium name="Molecular Ecology Group"/>
        </authorList>
    </citation>
    <scope>NUCLEOTIDE SEQUENCE</scope>
</reference>
<dbReference type="AlphaFoldDB" id="A0AAV2NSL5"/>
<evidence type="ECO:0000256" key="2">
    <source>
        <dbReference type="ARBA" id="ARBA00022525"/>
    </source>
</evidence>
<dbReference type="InterPro" id="IPR007671">
    <property type="entry name" value="Selenoprotein-P_N"/>
</dbReference>
<keyword evidence="3 7" id="KW-0732">Signal</keyword>
<evidence type="ECO:0000256" key="6">
    <source>
        <dbReference type="SAM" id="MobiDB-lite"/>
    </source>
</evidence>
<evidence type="ECO:0000313" key="9">
    <source>
        <dbReference type="EMBL" id="CAL1683391.1"/>
    </source>
</evidence>
<dbReference type="InterPro" id="IPR037941">
    <property type="entry name" value="SeP"/>
</dbReference>
<dbReference type="EMBL" id="OZ034827">
    <property type="protein sequence ID" value="CAL1683391.1"/>
    <property type="molecule type" value="Genomic_DNA"/>
</dbReference>
<keyword evidence="5" id="KW-0325">Glycoprotein</keyword>
<feature type="chain" id="PRO_5043943163" description="Selenoprotein P N-terminal domain-containing protein" evidence="7">
    <location>
        <begin position="24"/>
        <end position="639"/>
    </location>
</feature>
<feature type="signal peptide" evidence="7">
    <location>
        <begin position="1"/>
        <end position="23"/>
    </location>
</feature>
<evidence type="ECO:0000256" key="1">
    <source>
        <dbReference type="ARBA" id="ARBA00004613"/>
    </source>
</evidence>
<dbReference type="PANTHER" id="PTHR10105">
    <property type="entry name" value="SELENOPROTEIN P"/>
    <property type="match status" value="1"/>
</dbReference>
<evidence type="ECO:0000256" key="5">
    <source>
        <dbReference type="ARBA" id="ARBA00023180"/>
    </source>
</evidence>
<keyword evidence="10" id="KW-1185">Reference proteome</keyword>
<keyword evidence="2" id="KW-0964">Secreted</keyword>
<dbReference type="GO" id="GO:0005576">
    <property type="term" value="C:extracellular region"/>
    <property type="evidence" value="ECO:0007669"/>
    <property type="project" value="UniProtKB-SubCell"/>
</dbReference>
<evidence type="ECO:0000313" key="10">
    <source>
        <dbReference type="Proteomes" id="UP001497644"/>
    </source>
</evidence>
<dbReference type="GO" id="GO:0001887">
    <property type="term" value="P:selenium compound metabolic process"/>
    <property type="evidence" value="ECO:0007669"/>
    <property type="project" value="TreeGrafter"/>
</dbReference>
<dbReference type="GO" id="GO:0008430">
    <property type="term" value="F:selenium binding"/>
    <property type="evidence" value="ECO:0007669"/>
    <property type="project" value="InterPro"/>
</dbReference>
<name>A0AAV2NSL5_9HYME</name>
<feature type="region of interest" description="Disordered" evidence="6">
    <location>
        <begin position="230"/>
        <end position="374"/>
    </location>
</feature>
<organism evidence="9 10">
    <name type="scientific">Lasius platythorax</name>
    <dbReference type="NCBI Taxonomy" id="488582"/>
    <lineage>
        <taxon>Eukaryota</taxon>
        <taxon>Metazoa</taxon>
        <taxon>Ecdysozoa</taxon>
        <taxon>Arthropoda</taxon>
        <taxon>Hexapoda</taxon>
        <taxon>Insecta</taxon>
        <taxon>Pterygota</taxon>
        <taxon>Neoptera</taxon>
        <taxon>Endopterygota</taxon>
        <taxon>Hymenoptera</taxon>
        <taxon>Apocrita</taxon>
        <taxon>Aculeata</taxon>
        <taxon>Formicoidea</taxon>
        <taxon>Formicidae</taxon>
        <taxon>Formicinae</taxon>
        <taxon>Lasius</taxon>
        <taxon>Lasius</taxon>
    </lineage>
</organism>
<feature type="compositionally biased region" description="Polar residues" evidence="6">
    <location>
        <begin position="313"/>
        <end position="323"/>
    </location>
</feature>
<sequence length="639" mass="72547">MLIAKIFLVTVVLVMSFASEGTSYPRLSRVLRSSSSRKPTQDEPKYFEQCGFVNTWKKQLGRVSVLAFLDPAWQYSFRQAVMLKLLSTRLRKSGFPDIRFFVIAPPPDLTEDRSEDDYEIEAWRKIAATYETREDLVNADELLFKDSEQEMIFLQDDPQLRMWEKFRASKDQVVVIDRCGKLTYQVMVPWSILYFPYVKAAILSTYQEDPCGGCDPIMYQALDYEEYFPSSRSTTAKETDPPRETDDNVDAGPMWTTERWSSRNVSAHLEESPSTVSPVISDKMTYDSDDDPPNFSSMTESSVEMSETAYRYDNSTTESSPNENDPKETRRQEDSSTSSESATSATIELQQDVPPRRDESASMSDNSIILSNESTTGEIKNEFVSTTETTISDIVAGDDEIRDKDEDAEYEQNDSGKSTGAEESALLLHIIMRAPHVHGNGRKTRKHTHLMLKIGDPDFHGHPDTGIDATSSAALWRGTDPQVASSEKNDSEVTEADRENADRTYTFDKDESPGLYGEIADYWRDCEDSDDINNNESLNNDTHNNSTMSYNEKHHTNISGHATAPSKSSEMDENYSTAITINAYINNSTNPQNAVRLDKTDSSESISISNEINRKEEMRNNLIKHYNKLLSWIDYRLIR</sequence>
<protein>
    <recommendedName>
        <fullName evidence="8">Selenoprotein P N-terminal domain-containing protein</fullName>
    </recommendedName>
</protein>
<feature type="compositionally biased region" description="Basic and acidic residues" evidence="6">
    <location>
        <begin position="324"/>
        <end position="334"/>
    </location>
</feature>
<feature type="compositionally biased region" description="Low complexity" evidence="6">
    <location>
        <begin position="296"/>
        <end position="308"/>
    </location>
</feature>